<dbReference type="Proteomes" id="UP001157947">
    <property type="component" value="Unassembled WGS sequence"/>
</dbReference>
<comment type="caution">
    <text evidence="1">The sequence shown here is derived from an EMBL/GenBank/DDBJ whole genome shotgun (WGS) entry which is preliminary data.</text>
</comment>
<keyword evidence="2" id="KW-1185">Reference proteome</keyword>
<reference evidence="1" key="1">
    <citation type="submission" date="2017-05" db="EMBL/GenBank/DDBJ databases">
        <authorList>
            <person name="Varghese N."/>
            <person name="Submissions S."/>
        </authorList>
    </citation>
    <scope>NUCLEOTIDE SEQUENCE</scope>
    <source>
        <strain evidence="1">DSM 18763</strain>
    </source>
</reference>
<evidence type="ECO:0000313" key="1">
    <source>
        <dbReference type="EMBL" id="SMP00331.1"/>
    </source>
</evidence>
<name>A0AA45WIC6_9AQUI</name>
<sequence length="44" mass="5110">MNNRLRLSDFEIEAIKSLAKDIFGEDVKLWIFGSRADVNKKVEI</sequence>
<dbReference type="AlphaFoldDB" id="A0AA45WIC6"/>
<dbReference type="EMBL" id="FXTX01000001">
    <property type="protein sequence ID" value="SMP00331.1"/>
    <property type="molecule type" value="Genomic_DNA"/>
</dbReference>
<dbReference type="RefSeq" id="WP_265133752.1">
    <property type="nucleotide sequence ID" value="NZ_FXTX01000001.1"/>
</dbReference>
<organism evidence="1 2">
    <name type="scientific">Venenivibrio stagnispumantis</name>
    <dbReference type="NCBI Taxonomy" id="407998"/>
    <lineage>
        <taxon>Bacteria</taxon>
        <taxon>Pseudomonadati</taxon>
        <taxon>Aquificota</taxon>
        <taxon>Aquificia</taxon>
        <taxon>Aquificales</taxon>
        <taxon>Hydrogenothermaceae</taxon>
        <taxon>Venenivibrio</taxon>
    </lineage>
</organism>
<protein>
    <recommendedName>
        <fullName evidence="3">Nucleotidyltransferase domain-containing protein</fullName>
    </recommendedName>
</protein>
<accession>A0AA45WIC6</accession>
<evidence type="ECO:0008006" key="3">
    <source>
        <dbReference type="Google" id="ProtNLM"/>
    </source>
</evidence>
<proteinExistence type="predicted"/>
<evidence type="ECO:0000313" key="2">
    <source>
        <dbReference type="Proteomes" id="UP001157947"/>
    </source>
</evidence>
<gene>
    <name evidence="1" type="ORF">SAMN06264868_10161</name>
</gene>